<dbReference type="EMBL" id="KU963263">
    <property type="protein sequence ID" value="AMS03849.1"/>
    <property type="molecule type" value="Genomic_DNA"/>
</dbReference>
<proteinExistence type="predicted"/>
<reference evidence="2" key="1">
    <citation type="submission" date="2016-03" db="EMBL/GenBank/DDBJ databases">
        <authorList>
            <person name="Ploux O."/>
        </authorList>
    </citation>
    <scope>NUCLEOTIDE SEQUENCE [LARGE SCALE GENOMIC DNA]</scope>
</reference>
<dbReference type="RefSeq" id="YP_009300823.1">
    <property type="nucleotide sequence ID" value="NC_031226.1"/>
</dbReference>
<evidence type="ECO:0000313" key="1">
    <source>
        <dbReference type="EMBL" id="AMS03849.1"/>
    </source>
</evidence>
<keyword evidence="2" id="KW-1185">Reference proteome</keyword>
<protein>
    <recommendedName>
        <fullName evidence="3">Peptidase</fullName>
    </recommendedName>
</protein>
<name>A0A142KCL6_9CAUD</name>
<sequence length="211" mass="24601">MTGFHVASVHSIADLSAMMMHPMSRENRTGMPPRGDGRTPDRQDMILMNNISVIRCPTQYLSERVAILPVMSRYHPWRDARRRRHLAIEFVDDLPAGVRGRITGDTIEVNRHMLGDERRCTIAHELVHDERRIFPTDRVLRAREELRVERIAARRLVALDRLVDALVWTRRTEEVAEELWVDVPMLVALVQSLTDRERDWIDTQLRERGVA</sequence>
<organism evidence="1 2">
    <name type="scientific">Gordonia phage BaxterFox</name>
    <dbReference type="NCBI Taxonomy" id="1821549"/>
    <lineage>
        <taxon>Viruses</taxon>
        <taxon>Duplodnaviria</taxon>
        <taxon>Heunggongvirae</taxon>
        <taxon>Uroviricota</taxon>
        <taxon>Caudoviricetes</taxon>
        <taxon>Nymbaxtervirinae</taxon>
        <taxon>Baxterfoxvirus</taxon>
        <taxon>Baxterfoxvirus baxterfox</taxon>
        <taxon>Baxtervirus baxterfox</taxon>
    </lineage>
</organism>
<accession>A0A142KCL6</accession>
<evidence type="ECO:0000313" key="2">
    <source>
        <dbReference type="Proteomes" id="UP000203465"/>
    </source>
</evidence>
<gene>
    <name evidence="1" type="primary">39</name>
    <name evidence="1" type="ORF">SEA_BAXTERFOX_39</name>
</gene>
<dbReference type="OrthoDB" id="21360at10239"/>
<dbReference type="GeneID" id="29123674"/>
<dbReference type="Proteomes" id="UP000203465">
    <property type="component" value="Segment"/>
</dbReference>
<evidence type="ECO:0008006" key="3">
    <source>
        <dbReference type="Google" id="ProtNLM"/>
    </source>
</evidence>
<dbReference type="KEGG" id="vg:29123674"/>